<dbReference type="GO" id="GO:0004712">
    <property type="term" value="F:protein serine/threonine/tyrosine kinase activity"/>
    <property type="evidence" value="ECO:0007669"/>
    <property type="project" value="UniProtKB-EC"/>
</dbReference>
<evidence type="ECO:0000256" key="11">
    <source>
        <dbReference type="SAM" id="Coils"/>
    </source>
</evidence>
<dbReference type="GO" id="GO:0004674">
    <property type="term" value="F:protein serine/threonine kinase activity"/>
    <property type="evidence" value="ECO:0000318"/>
    <property type="project" value="GO_Central"/>
</dbReference>
<reference evidence="13" key="1">
    <citation type="submission" date="2006-10" db="EMBL/GenBank/DDBJ databases">
        <authorList>
            <person name="Amadeo P."/>
            <person name="Zhao Q."/>
            <person name="Wortman J."/>
            <person name="Fraser-Liggett C."/>
            <person name="Carlton J."/>
        </authorList>
    </citation>
    <scope>NUCLEOTIDE SEQUENCE</scope>
    <source>
        <strain evidence="13">G3</strain>
    </source>
</reference>
<dbReference type="RefSeq" id="XP_001322017.1">
    <property type="nucleotide sequence ID" value="XM_001321982.1"/>
</dbReference>
<dbReference type="OrthoDB" id="9332038at2759"/>
<dbReference type="EMBL" id="DS113350">
    <property type="protein sequence ID" value="EAY09794.1"/>
    <property type="molecule type" value="Genomic_DNA"/>
</dbReference>
<keyword evidence="6 13" id="KW-0418">Kinase</keyword>
<comment type="similarity">
    <text evidence="1">Belongs to the protein kinase superfamily. CMGC Ser/Thr protein kinase family. MNB/DYRK subfamily.</text>
</comment>
<dbReference type="STRING" id="5722.A2EC19"/>
<keyword evidence="7" id="KW-0067">ATP-binding</keyword>
<keyword evidence="5" id="KW-0547">Nucleotide-binding</keyword>
<dbReference type="VEuPathDB" id="TrichDB:TVAG_137860"/>
<dbReference type="Gene3D" id="1.10.510.10">
    <property type="entry name" value="Transferase(Phosphotransferase) domain 1"/>
    <property type="match status" value="1"/>
</dbReference>
<evidence type="ECO:0000256" key="4">
    <source>
        <dbReference type="ARBA" id="ARBA00022679"/>
    </source>
</evidence>
<evidence type="ECO:0000313" key="13">
    <source>
        <dbReference type="EMBL" id="EAY09794.1"/>
    </source>
</evidence>
<evidence type="ECO:0000256" key="8">
    <source>
        <dbReference type="ARBA" id="ARBA00049003"/>
    </source>
</evidence>
<reference evidence="13" key="2">
    <citation type="journal article" date="2007" name="Science">
        <title>Draft genome sequence of the sexually transmitted pathogen Trichomonas vaginalis.</title>
        <authorList>
            <person name="Carlton J.M."/>
            <person name="Hirt R.P."/>
            <person name="Silva J.C."/>
            <person name="Delcher A.L."/>
            <person name="Schatz M."/>
            <person name="Zhao Q."/>
            <person name="Wortman J.R."/>
            <person name="Bidwell S.L."/>
            <person name="Alsmark U.C.M."/>
            <person name="Besteiro S."/>
            <person name="Sicheritz-Ponten T."/>
            <person name="Noel C.J."/>
            <person name="Dacks J.B."/>
            <person name="Foster P.G."/>
            <person name="Simillion C."/>
            <person name="Van de Peer Y."/>
            <person name="Miranda-Saavedra D."/>
            <person name="Barton G.J."/>
            <person name="Westrop G.D."/>
            <person name="Mueller S."/>
            <person name="Dessi D."/>
            <person name="Fiori P.L."/>
            <person name="Ren Q."/>
            <person name="Paulsen I."/>
            <person name="Zhang H."/>
            <person name="Bastida-Corcuera F.D."/>
            <person name="Simoes-Barbosa A."/>
            <person name="Brown M.T."/>
            <person name="Hayes R.D."/>
            <person name="Mukherjee M."/>
            <person name="Okumura C.Y."/>
            <person name="Schneider R."/>
            <person name="Smith A.J."/>
            <person name="Vanacova S."/>
            <person name="Villalvazo M."/>
            <person name="Haas B.J."/>
            <person name="Pertea M."/>
            <person name="Feldblyum T.V."/>
            <person name="Utterback T.R."/>
            <person name="Shu C.L."/>
            <person name="Osoegawa K."/>
            <person name="de Jong P.J."/>
            <person name="Hrdy I."/>
            <person name="Horvathova L."/>
            <person name="Zubacova Z."/>
            <person name="Dolezal P."/>
            <person name="Malik S.B."/>
            <person name="Logsdon J.M. Jr."/>
            <person name="Henze K."/>
            <person name="Gupta A."/>
            <person name="Wang C.C."/>
            <person name="Dunne R.L."/>
            <person name="Upcroft J.A."/>
            <person name="Upcroft P."/>
            <person name="White O."/>
            <person name="Salzberg S.L."/>
            <person name="Tang P."/>
            <person name="Chiu C.-H."/>
            <person name="Lee Y.-S."/>
            <person name="Embley T.M."/>
            <person name="Coombs G.H."/>
            <person name="Mottram J.C."/>
            <person name="Tachezy J."/>
            <person name="Fraser-Liggett C.M."/>
            <person name="Johnson P.J."/>
        </authorList>
    </citation>
    <scope>NUCLEOTIDE SEQUENCE [LARGE SCALE GENOMIC DNA]</scope>
    <source>
        <strain evidence="13">G3</strain>
    </source>
</reference>
<evidence type="ECO:0000259" key="12">
    <source>
        <dbReference type="PROSITE" id="PS50011"/>
    </source>
</evidence>
<comment type="catalytic activity">
    <reaction evidence="10">
        <text>L-tyrosyl-[protein] + ATP = O-phospho-L-tyrosyl-[protein] + ADP + H(+)</text>
        <dbReference type="Rhea" id="RHEA:10596"/>
        <dbReference type="Rhea" id="RHEA-COMP:10136"/>
        <dbReference type="Rhea" id="RHEA-COMP:20101"/>
        <dbReference type="ChEBI" id="CHEBI:15378"/>
        <dbReference type="ChEBI" id="CHEBI:30616"/>
        <dbReference type="ChEBI" id="CHEBI:46858"/>
        <dbReference type="ChEBI" id="CHEBI:61978"/>
        <dbReference type="ChEBI" id="CHEBI:456216"/>
        <dbReference type="EC" id="2.7.12.1"/>
    </reaction>
</comment>
<dbReference type="InterPro" id="IPR000719">
    <property type="entry name" value="Prot_kinase_dom"/>
</dbReference>
<dbReference type="KEGG" id="tva:4767721"/>
<organism evidence="13 14">
    <name type="scientific">Trichomonas vaginalis (strain ATCC PRA-98 / G3)</name>
    <dbReference type="NCBI Taxonomy" id="412133"/>
    <lineage>
        <taxon>Eukaryota</taxon>
        <taxon>Metamonada</taxon>
        <taxon>Parabasalia</taxon>
        <taxon>Trichomonadida</taxon>
        <taxon>Trichomonadidae</taxon>
        <taxon>Trichomonas</taxon>
    </lineage>
</organism>
<dbReference type="SMART" id="SM00220">
    <property type="entry name" value="S_TKc"/>
    <property type="match status" value="1"/>
</dbReference>
<dbReference type="Gene3D" id="3.30.10.30">
    <property type="entry name" value="DYRK"/>
    <property type="match status" value="1"/>
</dbReference>
<evidence type="ECO:0000256" key="2">
    <source>
        <dbReference type="ARBA" id="ARBA00013203"/>
    </source>
</evidence>
<comment type="catalytic activity">
    <reaction evidence="9">
        <text>L-threonyl-[protein] + ATP = O-phospho-L-threonyl-[protein] + ADP + H(+)</text>
        <dbReference type="Rhea" id="RHEA:46608"/>
        <dbReference type="Rhea" id="RHEA-COMP:11060"/>
        <dbReference type="Rhea" id="RHEA-COMP:11605"/>
        <dbReference type="ChEBI" id="CHEBI:15378"/>
        <dbReference type="ChEBI" id="CHEBI:30013"/>
        <dbReference type="ChEBI" id="CHEBI:30616"/>
        <dbReference type="ChEBI" id="CHEBI:61977"/>
        <dbReference type="ChEBI" id="CHEBI:456216"/>
        <dbReference type="EC" id="2.7.12.1"/>
    </reaction>
</comment>
<dbReference type="InterPro" id="IPR011009">
    <property type="entry name" value="Kinase-like_dom_sf"/>
</dbReference>
<protein>
    <recommendedName>
        <fullName evidence="2">dual-specificity kinase</fullName>
        <ecNumber evidence="2">2.7.12.1</ecNumber>
    </recommendedName>
</protein>
<dbReference type="InterPro" id="IPR050494">
    <property type="entry name" value="Ser_Thr_dual-spec_kinase"/>
</dbReference>
<name>A2EC19_TRIV3</name>
<comment type="catalytic activity">
    <reaction evidence="8">
        <text>L-seryl-[protein] + ATP = O-phospho-L-seryl-[protein] + ADP + H(+)</text>
        <dbReference type="Rhea" id="RHEA:17989"/>
        <dbReference type="Rhea" id="RHEA-COMP:9863"/>
        <dbReference type="Rhea" id="RHEA-COMP:11604"/>
        <dbReference type="ChEBI" id="CHEBI:15378"/>
        <dbReference type="ChEBI" id="CHEBI:29999"/>
        <dbReference type="ChEBI" id="CHEBI:30616"/>
        <dbReference type="ChEBI" id="CHEBI:83421"/>
        <dbReference type="ChEBI" id="CHEBI:456216"/>
        <dbReference type="EC" id="2.7.12.1"/>
    </reaction>
</comment>
<dbReference type="GO" id="GO:0005856">
    <property type="term" value="C:cytoskeleton"/>
    <property type="evidence" value="ECO:0000318"/>
    <property type="project" value="GO_Central"/>
</dbReference>
<accession>A2EC19</accession>
<dbReference type="VEuPathDB" id="TrichDB:TVAGG3_0269440"/>
<sequence length="468" mass="53767">MYIDVTMPKMAMTSRTPRPSVRIQPPKFKIKEPTSPRFRNSARFQKQNDLVRQTAIIPNAPMSPQDVIQQYSCFLTSHELTEIFGFKEIYYLGRLSQKVIPHIGLSHNRGFDDNNGNLKVKIDDHLSYRYQIKQILGMSDHAITTLSYDHKMRRNFVVKIMSSTSSSFELPALKKLSYSKNIVHLYSSFIFRNHIIMCLEVLGGNVYSILSAKPDAASLNLARSVGKCLFAALNDCHSQKIYHGKINSRNILVDPALIHASFKLADFSSCNLFEKFKKSPKRLIERTPEEILVYKAYPDKIDIWNAALTLANIALGTPLIQGKNPKSIIFEIRRISGEPPPQVASSCEKPDLLVMTVEDTKKKQETIVIKEEEIPMNLEQKETEEEEDNYEEEVEEMIEEEEEEEEKQQGEILIPKKRDLMKLFNDQNFVDFLLKCFSWKPEERPTASQILAMPFFAGLPELINKKGK</sequence>
<feature type="coiled-coil region" evidence="11">
    <location>
        <begin position="376"/>
        <end position="411"/>
    </location>
</feature>
<evidence type="ECO:0000256" key="6">
    <source>
        <dbReference type="ARBA" id="ARBA00022777"/>
    </source>
</evidence>
<dbReference type="PANTHER" id="PTHR24058:SF22">
    <property type="entry name" value="DUAL SPECIFICITY TYROSINE-PHOSPHORYLATION-REGULATED KINASE 4"/>
    <property type="match status" value="1"/>
</dbReference>
<keyword evidence="11" id="KW-0175">Coiled coil</keyword>
<dbReference type="Proteomes" id="UP000001542">
    <property type="component" value="Unassembled WGS sequence"/>
</dbReference>
<dbReference type="SUPFAM" id="SSF56112">
    <property type="entry name" value="Protein kinase-like (PK-like)"/>
    <property type="match status" value="1"/>
</dbReference>
<dbReference type="InParanoid" id="A2EC19"/>
<evidence type="ECO:0000256" key="7">
    <source>
        <dbReference type="ARBA" id="ARBA00022840"/>
    </source>
</evidence>
<dbReference type="GO" id="GO:0005737">
    <property type="term" value="C:cytoplasm"/>
    <property type="evidence" value="ECO:0000318"/>
    <property type="project" value="GO_Central"/>
</dbReference>
<evidence type="ECO:0000256" key="5">
    <source>
        <dbReference type="ARBA" id="ARBA00022741"/>
    </source>
</evidence>
<dbReference type="eggNOG" id="KOG0667">
    <property type="taxonomic scope" value="Eukaryota"/>
</dbReference>
<dbReference type="EC" id="2.7.12.1" evidence="2"/>
<dbReference type="Pfam" id="PF00069">
    <property type="entry name" value="Pkinase"/>
    <property type="match status" value="1"/>
</dbReference>
<keyword evidence="4" id="KW-0808">Transferase</keyword>
<evidence type="ECO:0000256" key="10">
    <source>
        <dbReference type="ARBA" id="ARBA00051680"/>
    </source>
</evidence>
<dbReference type="PANTHER" id="PTHR24058">
    <property type="entry name" value="DUAL SPECIFICITY PROTEIN KINASE"/>
    <property type="match status" value="1"/>
</dbReference>
<gene>
    <name evidence="13" type="ORF">TVAG_137860</name>
</gene>
<dbReference type="SMR" id="A2EC19"/>
<evidence type="ECO:0000256" key="3">
    <source>
        <dbReference type="ARBA" id="ARBA00022527"/>
    </source>
</evidence>
<dbReference type="PROSITE" id="PS50011">
    <property type="entry name" value="PROTEIN_KINASE_DOM"/>
    <property type="match status" value="1"/>
</dbReference>
<dbReference type="GO" id="GO:0005524">
    <property type="term" value="F:ATP binding"/>
    <property type="evidence" value="ECO:0007669"/>
    <property type="project" value="UniProtKB-KW"/>
</dbReference>
<keyword evidence="3" id="KW-0723">Serine/threonine-protein kinase</keyword>
<evidence type="ECO:0000256" key="1">
    <source>
        <dbReference type="ARBA" id="ARBA00008867"/>
    </source>
</evidence>
<evidence type="ECO:0000313" key="14">
    <source>
        <dbReference type="Proteomes" id="UP000001542"/>
    </source>
</evidence>
<dbReference type="AlphaFoldDB" id="A2EC19"/>
<dbReference type="InterPro" id="IPR042521">
    <property type="entry name" value="DYRK"/>
</dbReference>
<keyword evidence="14" id="KW-1185">Reference proteome</keyword>
<proteinExistence type="inferred from homology"/>
<dbReference type="Gene3D" id="3.30.200.20">
    <property type="entry name" value="Phosphorylase Kinase, domain 1"/>
    <property type="match status" value="1"/>
</dbReference>
<feature type="domain" description="Protein kinase" evidence="12">
    <location>
        <begin position="130"/>
        <end position="456"/>
    </location>
</feature>
<evidence type="ECO:0000256" key="9">
    <source>
        <dbReference type="ARBA" id="ARBA00049308"/>
    </source>
</evidence>